<evidence type="ECO:0000313" key="2">
    <source>
        <dbReference type="Proteomes" id="UP000217265"/>
    </source>
</evidence>
<proteinExistence type="predicted"/>
<evidence type="ECO:0008006" key="3">
    <source>
        <dbReference type="Google" id="ProtNLM"/>
    </source>
</evidence>
<dbReference type="Proteomes" id="UP000217265">
    <property type="component" value="Chromosome"/>
</dbReference>
<accession>A0A290QNF3</accession>
<reference evidence="1 2" key="1">
    <citation type="submission" date="2017-09" db="EMBL/GenBank/DDBJ databases">
        <title>Complete genome sequence of Verrucomicrobial strain HZ-65, isolated from freshwater.</title>
        <authorList>
            <person name="Choi A."/>
        </authorList>
    </citation>
    <scope>NUCLEOTIDE SEQUENCE [LARGE SCALE GENOMIC DNA]</scope>
    <source>
        <strain evidence="1 2">HZ-65</strain>
    </source>
</reference>
<dbReference type="KEGG" id="vbh:CMV30_18980"/>
<keyword evidence="2" id="KW-1185">Reference proteome</keyword>
<gene>
    <name evidence="1" type="ORF">CMV30_18980</name>
</gene>
<dbReference type="RefSeq" id="WP_096057491.1">
    <property type="nucleotide sequence ID" value="NZ_CP023344.1"/>
</dbReference>
<protein>
    <recommendedName>
        <fullName evidence="3">HTH merR-type domain-containing protein</fullName>
    </recommendedName>
</protein>
<dbReference type="EMBL" id="CP023344">
    <property type="protein sequence ID" value="ATC65862.1"/>
    <property type="molecule type" value="Genomic_DNA"/>
</dbReference>
<dbReference type="AlphaFoldDB" id="A0A290QNF3"/>
<evidence type="ECO:0000313" key="1">
    <source>
        <dbReference type="EMBL" id="ATC65862.1"/>
    </source>
</evidence>
<organism evidence="1 2">
    <name type="scientific">Nibricoccus aquaticus</name>
    <dbReference type="NCBI Taxonomy" id="2576891"/>
    <lineage>
        <taxon>Bacteria</taxon>
        <taxon>Pseudomonadati</taxon>
        <taxon>Verrucomicrobiota</taxon>
        <taxon>Opitutia</taxon>
        <taxon>Opitutales</taxon>
        <taxon>Opitutaceae</taxon>
        <taxon>Nibricoccus</taxon>
    </lineage>
</organism>
<sequence>MDPGIPTWAADIIAKLERIERALAKQPEQSETVTVAEACAMTGHKNYFGLLPWAKKWNLAPYKRGHYRREDVRAAIARAALTFGNTVRRKKRAMT</sequence>
<name>A0A290QNF3_9BACT</name>